<feature type="domain" description="4Fe-4S ferredoxin-type" evidence="11">
    <location>
        <begin position="266"/>
        <end position="295"/>
    </location>
</feature>
<dbReference type="EC" id="7.-.-.-" evidence="10"/>
<keyword evidence="8 10" id="KW-0411">Iron-sulfur</keyword>
<keyword evidence="1 10" id="KW-0813">Transport</keyword>
<dbReference type="PANTHER" id="PTHR43560">
    <property type="entry name" value="ION-TRANSLOCATING OXIDOREDUCTASE COMPLEX SUBUNIT B"/>
    <property type="match status" value="1"/>
</dbReference>
<dbReference type="InterPro" id="IPR007202">
    <property type="entry name" value="4Fe-4S_dom"/>
</dbReference>
<evidence type="ECO:0000313" key="14">
    <source>
        <dbReference type="Proteomes" id="UP001519342"/>
    </source>
</evidence>
<keyword evidence="7 10" id="KW-0408">Iron</keyword>
<feature type="binding site" evidence="10">
    <location>
        <position position="169"/>
    </location>
    <ligand>
        <name>[4Fe-4S] cluster</name>
        <dbReference type="ChEBI" id="CHEBI:49883"/>
        <label>3</label>
    </ligand>
</feature>
<feature type="binding site" evidence="10">
    <location>
        <position position="175"/>
    </location>
    <ligand>
        <name>[4Fe-4S] cluster</name>
        <dbReference type="ChEBI" id="CHEBI:49883"/>
        <label>3</label>
    </ligand>
</feature>
<evidence type="ECO:0000256" key="9">
    <source>
        <dbReference type="ARBA" id="ARBA00023136"/>
    </source>
</evidence>
<dbReference type="PROSITE" id="PS51379">
    <property type="entry name" value="4FE4S_FER_2"/>
    <property type="match status" value="5"/>
</dbReference>
<feature type="domain" description="4Fe-4S ferredoxin-type" evidence="11">
    <location>
        <begin position="160"/>
        <end position="189"/>
    </location>
</feature>
<protein>
    <recommendedName>
        <fullName evidence="10">Ion-translocating oxidoreductase complex subunit B</fullName>
        <ecNumber evidence="10">7.-.-.-</ecNumber>
    </recommendedName>
    <alternativeName>
        <fullName evidence="10">Rnf electron transport complex subunit B</fullName>
    </alternativeName>
</protein>
<sequence length="323" mass="34016">MVILYAILVLGGLGLLSAVMLAVASKVFYVPVDQKVIDLRKALPGANCGACGFPGCDGMANAIANGTAPVTGCPVCSSEAVEELSEIMGVTAELGEKKVAHVMCKGCDSLATKKYDYSGYKDCKAAAAVAGGNKSCDRGCLGFGTCFEVCEFDAITMVDGVAVIDKEKCTSCGKCIGVCPRAIISMVPYNQDVIVECENRDFGKAVKDVCKVGCIGCKICEKNCPFDAIHVENNIAKIDYEKCTQCMICTEKCPTKAISGDLVNRKKAVIIDDKCIGCTICAKKCPVDAIEGELKGVHKVIEDKCIGCGVCASKCPKKAIEMK</sequence>
<evidence type="ECO:0000259" key="11">
    <source>
        <dbReference type="PROSITE" id="PS51379"/>
    </source>
</evidence>
<feature type="region of interest" description="Hydrophobic" evidence="10">
    <location>
        <begin position="1"/>
        <end position="25"/>
    </location>
</feature>
<evidence type="ECO:0000259" key="12">
    <source>
        <dbReference type="PROSITE" id="PS51656"/>
    </source>
</evidence>
<dbReference type="Pfam" id="PF13187">
    <property type="entry name" value="Fer4_9"/>
    <property type="match status" value="1"/>
</dbReference>
<dbReference type="HAMAP" id="MF_00463">
    <property type="entry name" value="RsxB_RnfB"/>
    <property type="match status" value="1"/>
</dbReference>
<dbReference type="Pfam" id="PF14697">
    <property type="entry name" value="Fer4_21"/>
    <property type="match status" value="1"/>
</dbReference>
<comment type="cofactor">
    <cofactor evidence="10">
        <name>[4Fe-4S] cluster</name>
        <dbReference type="ChEBI" id="CHEBI:49883"/>
    </cofactor>
    <text evidence="10">Binds 3 [4Fe-4S] clusters.</text>
</comment>
<keyword evidence="5 10" id="KW-1278">Translocase</keyword>
<dbReference type="PANTHER" id="PTHR43560:SF1">
    <property type="entry name" value="ION-TRANSLOCATING OXIDOREDUCTASE COMPLEX SUBUNIT B"/>
    <property type="match status" value="1"/>
</dbReference>
<feature type="binding site" evidence="10">
    <location>
        <position position="150"/>
    </location>
    <ligand>
        <name>[4Fe-4S] cluster</name>
        <dbReference type="ChEBI" id="CHEBI:49883"/>
        <label>3</label>
    </ligand>
</feature>
<feature type="binding site" evidence="10">
    <location>
        <position position="48"/>
    </location>
    <ligand>
        <name>[4Fe-4S] cluster</name>
        <dbReference type="ChEBI" id="CHEBI:49883"/>
        <label>1</label>
    </ligand>
</feature>
<feature type="domain" description="4Fe-4S" evidence="12">
    <location>
        <begin position="31"/>
        <end position="90"/>
    </location>
</feature>
<feature type="binding site" evidence="10">
    <location>
        <position position="56"/>
    </location>
    <ligand>
        <name>[4Fe-4S] cluster</name>
        <dbReference type="ChEBI" id="CHEBI:49883"/>
        <label>1</label>
    </ligand>
</feature>
<evidence type="ECO:0000256" key="7">
    <source>
        <dbReference type="ARBA" id="ARBA00023004"/>
    </source>
</evidence>
<feature type="binding site" evidence="10">
    <location>
        <position position="140"/>
    </location>
    <ligand>
        <name>[4Fe-4S] cluster</name>
        <dbReference type="ChEBI" id="CHEBI:49883"/>
        <label>2</label>
    </ligand>
</feature>
<feature type="domain" description="4Fe-4S ferredoxin-type" evidence="11">
    <location>
        <begin position="296"/>
        <end position="323"/>
    </location>
</feature>
<dbReference type="Pfam" id="PF04060">
    <property type="entry name" value="FeS"/>
    <property type="match status" value="1"/>
</dbReference>
<feature type="domain" description="4Fe-4S ferredoxin-type" evidence="11">
    <location>
        <begin position="234"/>
        <end position="263"/>
    </location>
</feature>
<comment type="function">
    <text evidence="10">Part of a membrane-bound complex that couples electron transfer with translocation of ions across the membrane.</text>
</comment>
<keyword evidence="6 10" id="KW-0249">Electron transport</keyword>
<comment type="similarity">
    <text evidence="10">Belongs to the 4Fe4S bacterial-type ferredoxin family. RnfB subfamily.</text>
</comment>
<comment type="subunit">
    <text evidence="10">The complex is composed of six subunits: RnfA, RnfB, RnfC, RnfD, RnfE and RnfG.</text>
</comment>
<organism evidence="13 14">
    <name type="scientific">Sedimentibacter acidaminivorans</name>
    <dbReference type="NCBI Taxonomy" id="913099"/>
    <lineage>
        <taxon>Bacteria</taxon>
        <taxon>Bacillati</taxon>
        <taxon>Bacillota</taxon>
        <taxon>Tissierellia</taxon>
        <taxon>Sedimentibacter</taxon>
    </lineage>
</organism>
<comment type="caution">
    <text evidence="13">The sequence shown here is derived from an EMBL/GenBank/DDBJ whole genome shotgun (WGS) entry which is preliminary data.</text>
</comment>
<gene>
    <name evidence="10" type="primary">rnfB</name>
    <name evidence="13" type="ORF">J2Z76_000766</name>
</gene>
<feature type="binding site" evidence="10">
    <location>
        <position position="73"/>
    </location>
    <ligand>
        <name>[4Fe-4S] cluster</name>
        <dbReference type="ChEBI" id="CHEBI:49883"/>
        <label>1</label>
    </ligand>
</feature>
<evidence type="ECO:0000256" key="6">
    <source>
        <dbReference type="ARBA" id="ARBA00022982"/>
    </source>
</evidence>
<keyword evidence="3 10" id="KW-0479">Metal-binding</keyword>
<comment type="subcellular location">
    <subcellularLocation>
        <location evidence="10">Cell membrane</location>
    </subcellularLocation>
</comment>
<dbReference type="InterPro" id="IPR010207">
    <property type="entry name" value="Elect_transpt_cplx_RnfB/RsxB"/>
</dbReference>
<dbReference type="PROSITE" id="PS51656">
    <property type="entry name" value="4FE4S"/>
    <property type="match status" value="1"/>
</dbReference>
<accession>A0ABS4GB61</accession>
<evidence type="ECO:0000256" key="1">
    <source>
        <dbReference type="ARBA" id="ARBA00022448"/>
    </source>
</evidence>
<feature type="domain" description="4Fe-4S ferredoxin-type" evidence="11">
    <location>
        <begin position="203"/>
        <end position="233"/>
    </location>
</feature>
<dbReference type="Gene3D" id="1.10.15.40">
    <property type="entry name" value="Electron transport complex subunit B, putative Fe-S cluster"/>
    <property type="match status" value="1"/>
</dbReference>
<evidence type="ECO:0000256" key="4">
    <source>
        <dbReference type="ARBA" id="ARBA00022737"/>
    </source>
</evidence>
<feature type="binding site" evidence="10">
    <location>
        <position position="136"/>
    </location>
    <ligand>
        <name>[4Fe-4S] cluster</name>
        <dbReference type="ChEBI" id="CHEBI:49883"/>
        <label>2</label>
    </ligand>
</feature>
<keyword evidence="10" id="KW-1003">Cell membrane</keyword>
<feature type="binding site" evidence="10">
    <location>
        <position position="179"/>
    </location>
    <ligand>
        <name>[4Fe-4S] cluster</name>
        <dbReference type="ChEBI" id="CHEBI:49883"/>
        <label>2</label>
    </ligand>
</feature>
<dbReference type="CDD" id="cd10549">
    <property type="entry name" value="MtMvhB_like"/>
    <property type="match status" value="2"/>
</dbReference>
<evidence type="ECO:0000256" key="3">
    <source>
        <dbReference type="ARBA" id="ARBA00022723"/>
    </source>
</evidence>
<dbReference type="SUPFAM" id="SSF54862">
    <property type="entry name" value="4Fe-4S ferredoxins"/>
    <property type="match status" value="2"/>
</dbReference>
<comment type="caution">
    <text evidence="10">Lacks conserved residue(s) required for the propagation of feature annotation.</text>
</comment>
<feature type="binding site" evidence="10">
    <location>
        <position position="51"/>
    </location>
    <ligand>
        <name>[4Fe-4S] cluster</name>
        <dbReference type="ChEBI" id="CHEBI:49883"/>
        <label>1</label>
    </ligand>
</feature>
<evidence type="ECO:0000256" key="8">
    <source>
        <dbReference type="ARBA" id="ARBA00023014"/>
    </source>
</evidence>
<dbReference type="Pfam" id="PF00037">
    <property type="entry name" value="Fer4"/>
    <property type="match status" value="1"/>
</dbReference>
<dbReference type="PROSITE" id="PS00198">
    <property type="entry name" value="4FE4S_FER_1"/>
    <property type="match status" value="1"/>
</dbReference>
<dbReference type="InterPro" id="IPR050395">
    <property type="entry name" value="4Fe4S_Ferredoxin_RnfB"/>
</dbReference>
<keyword evidence="9 10" id="KW-0472">Membrane</keyword>
<proteinExistence type="inferred from homology"/>
<name>A0ABS4GB61_9FIRM</name>
<dbReference type="RefSeq" id="WP_209510669.1">
    <property type="nucleotide sequence ID" value="NZ_JAGGKS010000002.1"/>
</dbReference>
<evidence type="ECO:0000256" key="5">
    <source>
        <dbReference type="ARBA" id="ARBA00022967"/>
    </source>
</evidence>
<feature type="binding site" evidence="10">
    <location>
        <position position="172"/>
    </location>
    <ligand>
        <name>[4Fe-4S] cluster</name>
        <dbReference type="ChEBI" id="CHEBI:49883"/>
        <label>3</label>
    </ligand>
</feature>
<evidence type="ECO:0000256" key="2">
    <source>
        <dbReference type="ARBA" id="ARBA00022485"/>
    </source>
</evidence>
<dbReference type="InterPro" id="IPR017896">
    <property type="entry name" value="4Fe4S_Fe-S-bd"/>
</dbReference>
<dbReference type="EMBL" id="JAGGKS010000002">
    <property type="protein sequence ID" value="MBP1924909.1"/>
    <property type="molecule type" value="Genomic_DNA"/>
</dbReference>
<dbReference type="Proteomes" id="UP001519342">
    <property type="component" value="Unassembled WGS sequence"/>
</dbReference>
<feature type="binding site" evidence="10">
    <location>
        <position position="146"/>
    </location>
    <ligand>
        <name>[4Fe-4S] cluster</name>
        <dbReference type="ChEBI" id="CHEBI:49883"/>
        <label>2</label>
    </ligand>
</feature>
<dbReference type="Gene3D" id="3.30.70.20">
    <property type="match status" value="3"/>
</dbReference>
<keyword evidence="4 10" id="KW-0677">Repeat</keyword>
<reference evidence="13 14" key="1">
    <citation type="submission" date="2021-03" db="EMBL/GenBank/DDBJ databases">
        <title>Genomic Encyclopedia of Type Strains, Phase IV (KMG-IV): sequencing the most valuable type-strain genomes for metagenomic binning, comparative biology and taxonomic classification.</title>
        <authorList>
            <person name="Goeker M."/>
        </authorList>
    </citation>
    <scope>NUCLEOTIDE SEQUENCE [LARGE SCALE GENOMIC DNA]</scope>
    <source>
        <strain evidence="13 14">DSM 24004</strain>
    </source>
</reference>
<evidence type="ECO:0000313" key="13">
    <source>
        <dbReference type="EMBL" id="MBP1924909.1"/>
    </source>
</evidence>
<keyword evidence="2 10" id="KW-0004">4Fe-4S</keyword>
<keyword evidence="14" id="KW-1185">Reference proteome</keyword>
<dbReference type="InterPro" id="IPR017900">
    <property type="entry name" value="4Fe4S_Fe_S_CS"/>
</dbReference>
<evidence type="ECO:0000256" key="10">
    <source>
        <dbReference type="HAMAP-Rule" id="MF_00463"/>
    </source>
</evidence>